<dbReference type="OrthoDB" id="9806925at2"/>
<comment type="function">
    <text evidence="10">Catalyzes the epimerization of the S- and R-forms of NAD(P)HX, a damaged form of NAD(P)H that is a result of enzymatic or heat-dependent hydration. This is a prerequisite for the S-specific NAD(P)H-hydrate dehydratase to allow the repair of both epimers of NAD(P)HX.</text>
</comment>
<evidence type="ECO:0000256" key="5">
    <source>
        <dbReference type="ARBA" id="ARBA00022741"/>
    </source>
</evidence>
<evidence type="ECO:0000256" key="6">
    <source>
        <dbReference type="ARBA" id="ARBA00022857"/>
    </source>
</evidence>
<name>A0A5C5XK80_9PLAN</name>
<gene>
    <name evidence="12" type="primary">nnr_1</name>
    <name evidence="10" type="synonym">nnrE</name>
    <name evidence="12" type="ORF">Pan54_35180</name>
</gene>
<dbReference type="InterPro" id="IPR036652">
    <property type="entry name" value="YjeF_N_dom_sf"/>
</dbReference>
<keyword evidence="13" id="KW-1185">Reference proteome</keyword>
<accession>A0A5C5XK80</accession>
<dbReference type="InterPro" id="IPR032976">
    <property type="entry name" value="YJEFN_prot_NAXE-like"/>
</dbReference>
<proteinExistence type="inferred from homology"/>
<evidence type="ECO:0000256" key="1">
    <source>
        <dbReference type="ARBA" id="ARBA00000013"/>
    </source>
</evidence>
<feature type="binding site" evidence="10">
    <location>
        <begin position="156"/>
        <end position="162"/>
    </location>
    <ligand>
        <name>(6S)-NADPHX</name>
        <dbReference type="ChEBI" id="CHEBI:64076"/>
    </ligand>
</feature>
<dbReference type="PROSITE" id="PS51385">
    <property type="entry name" value="YJEF_N"/>
    <property type="match status" value="1"/>
</dbReference>
<dbReference type="Gene3D" id="3.40.50.10260">
    <property type="entry name" value="YjeF N-terminal domain"/>
    <property type="match status" value="1"/>
</dbReference>
<keyword evidence="4 10" id="KW-0479">Metal-binding</keyword>
<dbReference type="Proteomes" id="UP000316095">
    <property type="component" value="Unassembled WGS sequence"/>
</dbReference>
<dbReference type="NCBIfam" id="TIGR00197">
    <property type="entry name" value="yjeF_nterm"/>
    <property type="match status" value="1"/>
</dbReference>
<feature type="domain" description="YjeF N-terminal" evidence="11">
    <location>
        <begin position="32"/>
        <end position="242"/>
    </location>
</feature>
<dbReference type="PANTHER" id="PTHR13232">
    <property type="entry name" value="NAD(P)H-HYDRATE EPIMERASE"/>
    <property type="match status" value="1"/>
</dbReference>
<feature type="binding site" evidence="10">
    <location>
        <position position="185"/>
    </location>
    <ligand>
        <name>(6S)-NADPHX</name>
        <dbReference type="ChEBI" id="CHEBI:64076"/>
    </ligand>
</feature>
<keyword evidence="9 10" id="KW-0413">Isomerase</keyword>
<dbReference type="GO" id="GO:0052856">
    <property type="term" value="F:NAD(P)HX epimerase activity"/>
    <property type="evidence" value="ECO:0007669"/>
    <property type="project" value="UniProtKB-UniRule"/>
</dbReference>
<comment type="similarity">
    <text evidence="10">Belongs to the NnrE/AIBP family.</text>
</comment>
<comment type="catalytic activity">
    <reaction evidence="1 10">
        <text>(6R)-NADHX = (6S)-NADHX</text>
        <dbReference type="Rhea" id="RHEA:32215"/>
        <dbReference type="ChEBI" id="CHEBI:64074"/>
        <dbReference type="ChEBI" id="CHEBI:64075"/>
        <dbReference type="EC" id="5.1.99.6"/>
    </reaction>
</comment>
<dbReference type="EMBL" id="SJPG01000001">
    <property type="protein sequence ID" value="TWT62773.1"/>
    <property type="molecule type" value="Genomic_DNA"/>
</dbReference>
<dbReference type="PANTHER" id="PTHR13232:SF10">
    <property type="entry name" value="NAD(P)H-HYDRATE EPIMERASE"/>
    <property type="match status" value="1"/>
</dbReference>
<evidence type="ECO:0000256" key="8">
    <source>
        <dbReference type="ARBA" id="ARBA00023027"/>
    </source>
</evidence>
<dbReference type="AlphaFoldDB" id="A0A5C5XK80"/>
<dbReference type="GO" id="GO:0046872">
    <property type="term" value="F:metal ion binding"/>
    <property type="evidence" value="ECO:0007669"/>
    <property type="project" value="UniProtKB-KW"/>
</dbReference>
<feature type="binding site" evidence="10">
    <location>
        <position position="188"/>
    </location>
    <ligand>
        <name>K(+)</name>
        <dbReference type="ChEBI" id="CHEBI:29103"/>
    </ligand>
</feature>
<evidence type="ECO:0000256" key="9">
    <source>
        <dbReference type="ARBA" id="ARBA00023235"/>
    </source>
</evidence>
<dbReference type="HAMAP" id="MF_01966">
    <property type="entry name" value="NADHX_epimerase"/>
    <property type="match status" value="1"/>
</dbReference>
<evidence type="ECO:0000256" key="10">
    <source>
        <dbReference type="HAMAP-Rule" id="MF_01966"/>
    </source>
</evidence>
<evidence type="ECO:0000256" key="3">
    <source>
        <dbReference type="ARBA" id="ARBA00012228"/>
    </source>
</evidence>
<dbReference type="Pfam" id="PF03853">
    <property type="entry name" value="YjeF_N"/>
    <property type="match status" value="1"/>
</dbReference>
<comment type="caution">
    <text evidence="12">The sequence shown here is derived from an EMBL/GenBank/DDBJ whole genome shotgun (WGS) entry which is preliminary data.</text>
</comment>
<protein>
    <recommendedName>
        <fullName evidence="3 10">NAD(P)H-hydrate epimerase</fullName>
        <ecNumber evidence="3 10">5.1.99.6</ecNumber>
    </recommendedName>
    <alternativeName>
        <fullName evidence="10">NAD(P)HX epimerase</fullName>
    </alternativeName>
</protein>
<evidence type="ECO:0000313" key="12">
    <source>
        <dbReference type="EMBL" id="TWT62773.1"/>
    </source>
</evidence>
<dbReference type="GO" id="GO:0000166">
    <property type="term" value="F:nucleotide binding"/>
    <property type="evidence" value="ECO:0007669"/>
    <property type="project" value="UniProtKB-KW"/>
</dbReference>
<comment type="catalytic activity">
    <reaction evidence="2 10">
        <text>(6R)-NADPHX = (6S)-NADPHX</text>
        <dbReference type="Rhea" id="RHEA:32227"/>
        <dbReference type="ChEBI" id="CHEBI:64076"/>
        <dbReference type="ChEBI" id="CHEBI:64077"/>
        <dbReference type="EC" id="5.1.99.6"/>
    </reaction>
</comment>
<reference evidence="12 13" key="1">
    <citation type="submission" date="2019-02" db="EMBL/GenBank/DDBJ databases">
        <title>Deep-cultivation of Planctomycetes and their phenomic and genomic characterization uncovers novel biology.</title>
        <authorList>
            <person name="Wiegand S."/>
            <person name="Jogler M."/>
            <person name="Boedeker C."/>
            <person name="Pinto D."/>
            <person name="Vollmers J."/>
            <person name="Rivas-Marin E."/>
            <person name="Kohn T."/>
            <person name="Peeters S.H."/>
            <person name="Heuer A."/>
            <person name="Rast P."/>
            <person name="Oberbeckmann S."/>
            <person name="Bunk B."/>
            <person name="Jeske O."/>
            <person name="Meyerdierks A."/>
            <person name="Storesund J.E."/>
            <person name="Kallscheuer N."/>
            <person name="Luecker S."/>
            <person name="Lage O.M."/>
            <person name="Pohl T."/>
            <person name="Merkel B.J."/>
            <person name="Hornburger P."/>
            <person name="Mueller R.-W."/>
            <person name="Bruemmer F."/>
            <person name="Labrenz M."/>
            <person name="Spormann A.M."/>
            <person name="Op Den Camp H."/>
            <person name="Overmann J."/>
            <person name="Amann R."/>
            <person name="Jetten M.S.M."/>
            <person name="Mascher T."/>
            <person name="Medema M.H."/>
            <person name="Devos D.P."/>
            <person name="Kaster A.-K."/>
            <person name="Ovreas L."/>
            <person name="Rohde M."/>
            <person name="Galperin M.Y."/>
            <person name="Jogler C."/>
        </authorList>
    </citation>
    <scope>NUCLEOTIDE SEQUENCE [LARGE SCALE GENOMIC DNA]</scope>
    <source>
        <strain evidence="12 13">Pan54</strain>
    </source>
</reference>
<keyword evidence="5 10" id="KW-0547">Nucleotide-binding</keyword>
<organism evidence="12 13">
    <name type="scientific">Rubinisphaera italica</name>
    <dbReference type="NCBI Taxonomy" id="2527969"/>
    <lineage>
        <taxon>Bacteria</taxon>
        <taxon>Pseudomonadati</taxon>
        <taxon>Planctomycetota</taxon>
        <taxon>Planctomycetia</taxon>
        <taxon>Planctomycetales</taxon>
        <taxon>Planctomycetaceae</taxon>
        <taxon>Rubinisphaera</taxon>
    </lineage>
</organism>
<feature type="binding site" evidence="10">
    <location>
        <position position="81"/>
    </location>
    <ligand>
        <name>K(+)</name>
        <dbReference type="ChEBI" id="CHEBI:29103"/>
    </ligand>
</feature>
<comment type="caution">
    <text evidence="10">Lacks conserved residue(s) required for the propagation of feature annotation.</text>
</comment>
<feature type="binding site" evidence="10">
    <location>
        <position position="152"/>
    </location>
    <ligand>
        <name>K(+)</name>
        <dbReference type="ChEBI" id="CHEBI:29103"/>
    </ligand>
</feature>
<keyword evidence="8 10" id="KW-0520">NAD</keyword>
<evidence type="ECO:0000256" key="7">
    <source>
        <dbReference type="ARBA" id="ARBA00022958"/>
    </source>
</evidence>
<evidence type="ECO:0000256" key="2">
    <source>
        <dbReference type="ARBA" id="ARBA00000909"/>
    </source>
</evidence>
<dbReference type="SUPFAM" id="SSF64153">
    <property type="entry name" value="YjeF N-terminal domain-like"/>
    <property type="match status" value="1"/>
</dbReference>
<keyword evidence="7 10" id="KW-0630">Potassium</keyword>
<dbReference type="RefSeq" id="WP_146504597.1">
    <property type="nucleotide sequence ID" value="NZ_SJPG01000001.1"/>
</dbReference>
<dbReference type="InterPro" id="IPR004443">
    <property type="entry name" value="YjeF_N_dom"/>
</dbReference>
<keyword evidence="6 10" id="KW-0521">NADP</keyword>
<evidence type="ECO:0000259" key="11">
    <source>
        <dbReference type="PROSITE" id="PS51385"/>
    </source>
</evidence>
<sequence>MQKVYEQSQTFSPVNEIQIRMPDELVLSSKQSRWVDQLAIEKYGVPSLVLMENAGRGCAEIFLVECIENGPTVIVCGKGNNAGDGFVIARHLHIHQEEVELLMLFPPDELSEDARTNFEIVDKIGISHRIVDPNRDAESIRESFDGAEWIMDAMLGTGIHGEVREPFASMISLINAAQSNKLAIDLPSGLDADSGEILGCCVNATATVTFAANKNGLRKNKGPQQTGDIHVVGIGIPDFVIREAMSCSL</sequence>
<evidence type="ECO:0000256" key="4">
    <source>
        <dbReference type="ARBA" id="ARBA00022723"/>
    </source>
</evidence>
<comment type="cofactor">
    <cofactor evidence="10">
        <name>K(+)</name>
        <dbReference type="ChEBI" id="CHEBI:29103"/>
    </cofactor>
    <text evidence="10">Binds 1 potassium ion per subunit.</text>
</comment>
<dbReference type="EC" id="5.1.99.6" evidence="3 10"/>
<evidence type="ECO:0000313" key="13">
    <source>
        <dbReference type="Proteomes" id="UP000316095"/>
    </source>
</evidence>